<dbReference type="AlphaFoldDB" id="A0A5E4Q5N3"/>
<gene>
    <name evidence="5" type="ORF">LSINAPIS_LOCUS5668</name>
</gene>
<evidence type="ECO:0000256" key="4">
    <source>
        <dbReference type="SAM" id="SignalP"/>
    </source>
</evidence>
<reference evidence="5 6" key="1">
    <citation type="submission" date="2017-07" db="EMBL/GenBank/DDBJ databases">
        <authorList>
            <person name="Talla V."/>
            <person name="Backstrom N."/>
        </authorList>
    </citation>
    <scope>NUCLEOTIDE SEQUENCE [LARGE SCALE GENOMIC DNA]</scope>
</reference>
<keyword evidence="6" id="KW-1185">Reference proteome</keyword>
<dbReference type="InterPro" id="IPR051217">
    <property type="entry name" value="Insect_Cuticle_Struc_Prot"/>
</dbReference>
<evidence type="ECO:0000313" key="6">
    <source>
        <dbReference type="Proteomes" id="UP000324832"/>
    </source>
</evidence>
<feature type="signal peptide" evidence="4">
    <location>
        <begin position="1"/>
        <end position="17"/>
    </location>
</feature>
<dbReference type="EMBL" id="FZQP02001670">
    <property type="protein sequence ID" value="VVC93504.1"/>
    <property type="molecule type" value="Genomic_DNA"/>
</dbReference>
<organism evidence="5 6">
    <name type="scientific">Leptidea sinapis</name>
    <dbReference type="NCBI Taxonomy" id="189913"/>
    <lineage>
        <taxon>Eukaryota</taxon>
        <taxon>Metazoa</taxon>
        <taxon>Ecdysozoa</taxon>
        <taxon>Arthropoda</taxon>
        <taxon>Hexapoda</taxon>
        <taxon>Insecta</taxon>
        <taxon>Pterygota</taxon>
        <taxon>Neoptera</taxon>
        <taxon>Endopterygota</taxon>
        <taxon>Lepidoptera</taxon>
        <taxon>Glossata</taxon>
        <taxon>Ditrysia</taxon>
        <taxon>Papilionoidea</taxon>
        <taxon>Pieridae</taxon>
        <taxon>Dismorphiinae</taxon>
        <taxon>Leptidea</taxon>
    </lineage>
</organism>
<evidence type="ECO:0000256" key="3">
    <source>
        <dbReference type="PROSITE-ProRule" id="PRU00497"/>
    </source>
</evidence>
<evidence type="ECO:0000313" key="5">
    <source>
        <dbReference type="EMBL" id="VVC93504.1"/>
    </source>
</evidence>
<dbReference type="GO" id="GO:0005615">
    <property type="term" value="C:extracellular space"/>
    <property type="evidence" value="ECO:0007669"/>
    <property type="project" value="TreeGrafter"/>
</dbReference>
<dbReference type="GO" id="GO:0031012">
    <property type="term" value="C:extracellular matrix"/>
    <property type="evidence" value="ECO:0007669"/>
    <property type="project" value="TreeGrafter"/>
</dbReference>
<protein>
    <submittedName>
        <fullName evidence="5">Uncharacterized protein</fullName>
    </submittedName>
</protein>
<dbReference type="GO" id="GO:0042302">
    <property type="term" value="F:structural constituent of cuticle"/>
    <property type="evidence" value="ECO:0007669"/>
    <property type="project" value="UniProtKB-UniRule"/>
</dbReference>
<evidence type="ECO:0000256" key="1">
    <source>
        <dbReference type="ARBA" id="ARBA00022460"/>
    </source>
</evidence>
<dbReference type="Proteomes" id="UP000324832">
    <property type="component" value="Unassembled WGS sequence"/>
</dbReference>
<feature type="chain" id="PRO_5022917631" evidence="4">
    <location>
        <begin position="18"/>
        <end position="390"/>
    </location>
</feature>
<keyword evidence="1 3" id="KW-0193">Cuticle</keyword>
<dbReference type="Pfam" id="PF00379">
    <property type="entry name" value="Chitin_bind_4"/>
    <property type="match status" value="3"/>
</dbReference>
<dbReference type="PANTHER" id="PTHR12236:SF95">
    <property type="entry name" value="CUTICULAR PROTEIN 76BD, ISOFORM C-RELATED"/>
    <property type="match status" value="1"/>
</dbReference>
<accession>A0A5E4Q5N3</accession>
<evidence type="ECO:0000256" key="2">
    <source>
        <dbReference type="ARBA" id="ARBA00022729"/>
    </source>
</evidence>
<dbReference type="PROSITE" id="PS51155">
    <property type="entry name" value="CHIT_BIND_RR_2"/>
    <property type="match status" value="1"/>
</dbReference>
<dbReference type="PANTHER" id="PTHR12236">
    <property type="entry name" value="STRUCTURAL CONTITUENT OF CUTICLE"/>
    <property type="match status" value="1"/>
</dbReference>
<proteinExistence type="predicted"/>
<dbReference type="InterPro" id="IPR000618">
    <property type="entry name" value="Insect_cuticle"/>
</dbReference>
<name>A0A5E4Q5N3_9NEOP</name>
<keyword evidence="2 4" id="KW-0732">Signal</keyword>
<sequence length="390" mass="42988">MYSKVIILAAALIAVSAQDHYSNGHASSSQSFSQGISHNPHGYQNYYQNGYQQGYNVQPIAIQAPSYHSAPIAHQTLTVQHATPIRHVAPVFEHAPVISHAAPIISHAAPIISHAAPLISHSSPIISQVSQYTPTHTSIAHATPIIAHAAPIHQSVHYSAPTIQHAPVHYNQQYATGHQEYYSHPKYEFEYSVNDPHTGDIKSQHEARDGDHVAGSYSLHEADGSAYPKYAFDYKVEDHHTGDIKSQHELRDGDVVKGVYALHQPDGSERVIICLSLLVAAVVAQYGHGHGSAYSSQHFIKHDGHPEIVQVHGHHGNGHHDYHTHPHYTFDYKVEDPHTGDMKSQHESRDGDVVKGVYSLHQPDGSLRTVHYHGDHHTGLSACRCWSLLS</sequence>